<feature type="compositionally biased region" description="Basic and acidic residues" evidence="1">
    <location>
        <begin position="57"/>
        <end position="74"/>
    </location>
</feature>
<dbReference type="EMBL" id="OZ035823">
    <property type="protein sequence ID" value="CAL1569169.1"/>
    <property type="molecule type" value="Genomic_DNA"/>
</dbReference>
<feature type="compositionally biased region" description="Basic and acidic residues" evidence="1">
    <location>
        <begin position="17"/>
        <end position="45"/>
    </location>
</feature>
<evidence type="ECO:0000256" key="1">
    <source>
        <dbReference type="SAM" id="MobiDB-lite"/>
    </source>
</evidence>
<name>A0AAV2J1D3_KNICA</name>
<keyword evidence="3" id="KW-1185">Reference proteome</keyword>
<feature type="compositionally biased region" description="Low complexity" evidence="1">
    <location>
        <begin position="162"/>
        <end position="174"/>
    </location>
</feature>
<organism evidence="2 3">
    <name type="scientific">Knipowitschia caucasica</name>
    <name type="common">Caucasian dwarf goby</name>
    <name type="synonym">Pomatoschistus caucasicus</name>
    <dbReference type="NCBI Taxonomy" id="637954"/>
    <lineage>
        <taxon>Eukaryota</taxon>
        <taxon>Metazoa</taxon>
        <taxon>Chordata</taxon>
        <taxon>Craniata</taxon>
        <taxon>Vertebrata</taxon>
        <taxon>Euteleostomi</taxon>
        <taxon>Actinopterygii</taxon>
        <taxon>Neopterygii</taxon>
        <taxon>Teleostei</taxon>
        <taxon>Neoteleostei</taxon>
        <taxon>Acanthomorphata</taxon>
        <taxon>Gobiaria</taxon>
        <taxon>Gobiiformes</taxon>
        <taxon>Gobioidei</taxon>
        <taxon>Gobiidae</taxon>
        <taxon>Gobiinae</taxon>
        <taxon>Knipowitschia</taxon>
    </lineage>
</organism>
<proteinExistence type="predicted"/>
<dbReference type="AlphaFoldDB" id="A0AAV2J1D3"/>
<accession>A0AAV2J1D3</accession>
<dbReference type="Proteomes" id="UP001497482">
    <property type="component" value="Chromosome 1"/>
</dbReference>
<protein>
    <submittedName>
        <fullName evidence="2">Uncharacterized protein</fullName>
    </submittedName>
</protein>
<gene>
    <name evidence="2" type="ORF">KC01_LOCUS1643</name>
</gene>
<evidence type="ECO:0000313" key="2">
    <source>
        <dbReference type="EMBL" id="CAL1569169.1"/>
    </source>
</evidence>
<sequence>MNAIGKTTYLPGVALRGTERKEIGSVTGDEDRGQGETRTSTHQDQHAPGPARTRTGTHAEQHARGAARPKERPAEPTYNAPSYPGVAHQAPVEQQTRPSRERPQQSGAVRQAQPEPQQSGAARARPSPSPSRAEQRAPGPARAPAERSSARQAQPEPQQSGAARARPSPSPSRAEQCAPGPARAPAERSNARQAQPDPQQSGAADPAQRIQLRGALYITPDELSTYRDVNKLPQIFRATCSTWRTFSKG</sequence>
<feature type="compositionally biased region" description="Low complexity" evidence="1">
    <location>
        <begin position="119"/>
        <end position="143"/>
    </location>
</feature>
<reference evidence="2 3" key="1">
    <citation type="submission" date="2024-04" db="EMBL/GenBank/DDBJ databases">
        <authorList>
            <person name="Waldvogel A.-M."/>
            <person name="Schoenle A."/>
        </authorList>
    </citation>
    <scope>NUCLEOTIDE SEQUENCE [LARGE SCALE GENOMIC DNA]</scope>
</reference>
<feature type="compositionally biased region" description="Polar residues" evidence="1">
    <location>
        <begin position="191"/>
        <end position="202"/>
    </location>
</feature>
<feature type="region of interest" description="Disordered" evidence="1">
    <location>
        <begin position="1"/>
        <end position="208"/>
    </location>
</feature>
<feature type="compositionally biased region" description="Polar residues" evidence="1">
    <location>
        <begin position="104"/>
        <end position="118"/>
    </location>
</feature>
<evidence type="ECO:0000313" key="3">
    <source>
        <dbReference type="Proteomes" id="UP001497482"/>
    </source>
</evidence>